<keyword evidence="3" id="KW-1185">Reference proteome</keyword>
<dbReference type="EMBL" id="LR746496">
    <property type="protein sequence ID" value="CAA7600209.1"/>
    <property type="molecule type" value="Genomic_DNA"/>
</dbReference>
<dbReference type="Pfam" id="PF10050">
    <property type="entry name" value="DUF2284"/>
    <property type="match status" value="1"/>
</dbReference>
<reference evidence="1" key="2">
    <citation type="submission" date="2020-01" db="EMBL/GenBank/DDBJ databases">
        <authorList>
            <person name="Hornung B."/>
        </authorList>
    </citation>
    <scope>NUCLEOTIDE SEQUENCE</scope>
    <source>
        <strain evidence="1">PacBioINE</strain>
    </source>
</reference>
<organism evidence="1">
    <name type="scientific">Acididesulfobacillus acetoxydans</name>
    <dbReference type="NCBI Taxonomy" id="1561005"/>
    <lineage>
        <taxon>Bacteria</taxon>
        <taxon>Bacillati</taxon>
        <taxon>Bacillota</taxon>
        <taxon>Clostridia</taxon>
        <taxon>Eubacteriales</taxon>
        <taxon>Peptococcaceae</taxon>
        <taxon>Acididesulfobacillus</taxon>
    </lineage>
</organism>
<dbReference type="Proteomes" id="UP001071230">
    <property type="component" value="Unassembled WGS sequence"/>
</dbReference>
<accession>A0A8S0W6X1</accession>
<evidence type="ECO:0000313" key="2">
    <source>
        <dbReference type="EMBL" id="CEJ09587.1"/>
    </source>
</evidence>
<protein>
    <submittedName>
        <fullName evidence="2">Predicted metal-binding protein</fullName>
    </submittedName>
</protein>
<evidence type="ECO:0000313" key="1">
    <source>
        <dbReference type="EMBL" id="CAA7600209.1"/>
    </source>
</evidence>
<dbReference type="AlphaFoldDB" id="A0A8S0W6X1"/>
<reference evidence="2" key="1">
    <citation type="submission" date="2014-11" db="EMBL/GenBank/DDBJ databases">
        <authorList>
            <person name="Hornung B.V."/>
        </authorList>
    </citation>
    <scope>NUCLEOTIDE SEQUENCE</scope>
    <source>
        <strain evidence="2">INE</strain>
    </source>
</reference>
<dbReference type="RefSeq" id="WP_240983916.1">
    <property type="nucleotide sequence ID" value="NZ_CDGJ01000134.1"/>
</dbReference>
<proteinExistence type="predicted"/>
<dbReference type="InterPro" id="IPR019271">
    <property type="entry name" value="DUF2284_metal-binding"/>
</dbReference>
<dbReference type="Proteomes" id="UP000836597">
    <property type="component" value="Chromosome"/>
</dbReference>
<dbReference type="KEGG" id="aacx:DEACI_0861"/>
<name>A0A8S0W6X1_9FIRM</name>
<gene>
    <name evidence="1" type="ORF">DEACI_0861</name>
    <name evidence="2" type="ORF">DEACI_4072</name>
</gene>
<evidence type="ECO:0000313" key="3">
    <source>
        <dbReference type="Proteomes" id="UP001071230"/>
    </source>
</evidence>
<sequence>MMEIEALIEEALATGFSHAAKLKTDTLRFLPEVRDMCSADRCHNYNKCWTCPPACGTLEEFEAKARRFQQGIIVQSVGRIEDSFDIESMQALEKQHTKNFEKLVLRLRSRSLNFLALGAGGCTICETCSYPDEPCRFPDRAVTSMEASGLWVSDVCEKNGVEYNYGPNRMAYTSCILVE</sequence>
<dbReference type="EMBL" id="CDGJ01000134">
    <property type="protein sequence ID" value="CEJ09587.1"/>
    <property type="molecule type" value="Genomic_DNA"/>
</dbReference>